<dbReference type="EMBL" id="MN740752">
    <property type="protein sequence ID" value="QHU10265.1"/>
    <property type="molecule type" value="Genomic_DNA"/>
</dbReference>
<dbReference type="AlphaFoldDB" id="A0A6C0JWX5"/>
<dbReference type="Pfam" id="PF19065">
    <property type="entry name" value="P8_CR"/>
    <property type="match status" value="1"/>
</dbReference>
<feature type="domain" description="Minor capsid protein P8 central region" evidence="1">
    <location>
        <begin position="58"/>
        <end position="177"/>
    </location>
</feature>
<accession>A0A6C0JWX5</accession>
<proteinExistence type="predicted"/>
<organism evidence="2">
    <name type="scientific">viral metagenome</name>
    <dbReference type="NCBI Taxonomy" id="1070528"/>
    <lineage>
        <taxon>unclassified sequences</taxon>
        <taxon>metagenomes</taxon>
        <taxon>organismal metagenomes</taxon>
    </lineage>
</organism>
<dbReference type="InterPro" id="IPR043916">
    <property type="entry name" value="P8_CR"/>
</dbReference>
<evidence type="ECO:0000313" key="2">
    <source>
        <dbReference type="EMBL" id="QHU10265.1"/>
    </source>
</evidence>
<protein>
    <recommendedName>
        <fullName evidence="1">Minor capsid protein P8 central region domain-containing protein</fullName>
    </recommendedName>
</protein>
<reference evidence="2" key="1">
    <citation type="journal article" date="2020" name="Nature">
        <title>Giant virus diversity and host interactions through global metagenomics.</title>
        <authorList>
            <person name="Schulz F."/>
            <person name="Roux S."/>
            <person name="Paez-Espino D."/>
            <person name="Jungbluth S."/>
            <person name="Walsh D.A."/>
            <person name="Denef V.J."/>
            <person name="McMahon K.D."/>
            <person name="Konstantinidis K.T."/>
            <person name="Eloe-Fadrosh E.A."/>
            <person name="Kyrpides N.C."/>
            <person name="Woyke T."/>
        </authorList>
    </citation>
    <scope>NUCLEOTIDE SEQUENCE</scope>
    <source>
        <strain evidence="2">GVMAG-S-1101164-67</strain>
    </source>
</reference>
<name>A0A6C0JWX5_9ZZZZ</name>
<evidence type="ECO:0000259" key="1">
    <source>
        <dbReference type="Pfam" id="PF19065"/>
    </source>
</evidence>
<sequence>MSLNPAIIDSNTSILNVSKYNGRVDIIQEPPANIRFQMQEKIAVKNKATAYREALTGTWENNILAQVFFSGENIQILQNGIRAGVYNKSNGQINVPPQNIDSLKIIMRSTYMQYAEHLSTNITRQVERLNEIVLDYCVKSVYGEAIGYLKYCQDQSSLVVPFDRPVQTDREYKQLELRPFF</sequence>